<proteinExistence type="predicted"/>
<organism evidence="2 3">
    <name type="scientific">Candidatus Chryseopegocella kryptomonas</name>
    <dbReference type="NCBI Taxonomy" id="1633643"/>
    <lineage>
        <taxon>Bacteria</taxon>
        <taxon>Pseudomonadati</taxon>
        <taxon>Candidatus Kryptoniota</taxon>
        <taxon>Candidatus Chryseopegocella</taxon>
    </lineage>
</organism>
<gene>
    <name evidence="2" type="ORF">JGI23_01504</name>
</gene>
<protein>
    <submittedName>
        <fullName evidence="2">Putative adhesin</fullName>
    </submittedName>
</protein>
<dbReference type="PANTHER" id="PTHR34094">
    <property type="match status" value="1"/>
</dbReference>
<name>A0A0P1NXJ7_9BACT</name>
<dbReference type="PANTHER" id="PTHR34094:SF1">
    <property type="entry name" value="PROTEIN FAM185A"/>
    <property type="match status" value="1"/>
</dbReference>
<sequence>MKTKFLIFIITGLLFAGGLLLCSNIKTGEIKFEIQPEQTEELKISKSFNITPGILMIEASIADVILKPHEEKNIKIDFSARGSADQLKNFDVSFEEGNGFFKIKIKHKREFKWYNFFKLFDLIEGSKIETAQLVVYAPGFLNGDIKTAGADIKVEKFTGTFTLSSSGGDIYCEGIDGTINASSAGGDIRFKNCSGTGTARTSGGDVFVSNHSGIIEAKSAGGDVRINKISGSVVASSSGGDIEVEFIKIEMQTNLTSSGGDIKIFAPSDLNAYVDFETFGGDINFDFPIKTEMKTSSKIKGWIGKEDSGVKIKATTSGGDIELRKRDKGI</sequence>
<dbReference type="InterPro" id="IPR025164">
    <property type="entry name" value="Toastrack_DUF4097"/>
</dbReference>
<dbReference type="EMBL" id="CZVW01000017">
    <property type="protein sequence ID" value="CUT03577.1"/>
    <property type="molecule type" value="Genomic_DNA"/>
</dbReference>
<feature type="domain" description="DUF4097" evidence="1">
    <location>
        <begin position="56"/>
        <end position="323"/>
    </location>
</feature>
<reference evidence="3" key="1">
    <citation type="submission" date="2015-11" db="EMBL/GenBank/DDBJ databases">
        <authorList>
            <person name="Varghese N."/>
        </authorList>
    </citation>
    <scope>NUCLEOTIDE SEQUENCE [LARGE SCALE GENOMIC DNA]</scope>
    <source>
        <strain evidence="3">JGI-23</strain>
    </source>
</reference>
<evidence type="ECO:0000259" key="1">
    <source>
        <dbReference type="Pfam" id="PF13349"/>
    </source>
</evidence>
<dbReference type="Pfam" id="PF13349">
    <property type="entry name" value="DUF4097"/>
    <property type="match status" value="1"/>
</dbReference>
<dbReference type="Proteomes" id="UP000199197">
    <property type="component" value="Unassembled WGS sequence"/>
</dbReference>
<dbReference type="OrthoDB" id="3252095at2"/>
<dbReference type="RefSeq" id="WP_092350464.1">
    <property type="nucleotide sequence ID" value="NZ_CZVW01000017.1"/>
</dbReference>
<keyword evidence="3" id="KW-1185">Reference proteome</keyword>
<dbReference type="AlphaFoldDB" id="A0A0P1NXJ7"/>
<evidence type="ECO:0000313" key="2">
    <source>
        <dbReference type="EMBL" id="CUT03577.1"/>
    </source>
</evidence>
<accession>A0A0P1NXJ7</accession>
<evidence type="ECO:0000313" key="3">
    <source>
        <dbReference type="Proteomes" id="UP000199197"/>
    </source>
</evidence>